<feature type="transmembrane region" description="Helical" evidence="1">
    <location>
        <begin position="85"/>
        <end position="110"/>
    </location>
</feature>
<dbReference type="SMART" id="SM00100">
    <property type="entry name" value="cNMP"/>
    <property type="match status" value="1"/>
</dbReference>
<dbReference type="EMBL" id="REGN01002387">
    <property type="protein sequence ID" value="RNA28482.1"/>
    <property type="molecule type" value="Genomic_DNA"/>
</dbReference>
<dbReference type="Proteomes" id="UP000276133">
    <property type="component" value="Unassembled WGS sequence"/>
</dbReference>
<name>A0A3M7RYD0_BRAPC</name>
<dbReference type="Gene3D" id="2.60.120.10">
    <property type="entry name" value="Jelly Rolls"/>
    <property type="match status" value="1"/>
</dbReference>
<dbReference type="PROSITE" id="PS50042">
    <property type="entry name" value="CNMP_BINDING_3"/>
    <property type="match status" value="1"/>
</dbReference>
<feature type="non-terminal residue" evidence="3">
    <location>
        <position position="1"/>
    </location>
</feature>
<sequence length="351" mass="40602">FLSVASIVIRIFNLVALVILIAHWSGCLQFFVPMLQSFPKDSWVCLNNLHEADWTEQYTVALFKALSHMLCIGYGRYPPQTYTDMWLTILSMVTGAMCYAVTIGLVSALIQSVDTSQRMYNQKYKLVREYMAWRKFPRELRNRITDYYEHRYQGKMFDEDEILNEMSEGLRLDIINYNCRSLVSSVPFFANADQNFVSDVVTKLKFEVFQPGDIIFREGSIGLKMYFIQEGIVDILKSNNEVMTSISDGSYFGEICLLTRETRVASCQAVTYCNLYSLSVDHFYNVLDQYPMMKRTMESLANEGLSKLVKKPSIIGSQQNLRIEQGYIVSNKNHEMIGEKYNNEEYEPKSV</sequence>
<dbReference type="PANTHER" id="PTHR45689">
    <property type="entry name" value="I[[H]] CHANNEL, ISOFORM E"/>
    <property type="match status" value="1"/>
</dbReference>
<evidence type="ECO:0000313" key="4">
    <source>
        <dbReference type="Proteomes" id="UP000276133"/>
    </source>
</evidence>
<organism evidence="3 4">
    <name type="scientific">Brachionus plicatilis</name>
    <name type="common">Marine rotifer</name>
    <name type="synonym">Brachionus muelleri</name>
    <dbReference type="NCBI Taxonomy" id="10195"/>
    <lineage>
        <taxon>Eukaryota</taxon>
        <taxon>Metazoa</taxon>
        <taxon>Spiralia</taxon>
        <taxon>Gnathifera</taxon>
        <taxon>Rotifera</taxon>
        <taxon>Eurotatoria</taxon>
        <taxon>Monogononta</taxon>
        <taxon>Pseudotrocha</taxon>
        <taxon>Ploima</taxon>
        <taxon>Brachionidae</taxon>
        <taxon>Brachionus</taxon>
    </lineage>
</organism>
<dbReference type="GO" id="GO:0003254">
    <property type="term" value="P:regulation of membrane depolarization"/>
    <property type="evidence" value="ECO:0007669"/>
    <property type="project" value="TreeGrafter"/>
</dbReference>
<dbReference type="GO" id="GO:0035725">
    <property type="term" value="P:sodium ion transmembrane transport"/>
    <property type="evidence" value="ECO:0007669"/>
    <property type="project" value="TreeGrafter"/>
</dbReference>
<accession>A0A3M7RYD0</accession>
<evidence type="ECO:0000259" key="2">
    <source>
        <dbReference type="PROSITE" id="PS50042"/>
    </source>
</evidence>
<dbReference type="OrthoDB" id="421226at2759"/>
<dbReference type="SUPFAM" id="SSF51206">
    <property type="entry name" value="cAMP-binding domain-like"/>
    <property type="match status" value="1"/>
</dbReference>
<evidence type="ECO:0000256" key="1">
    <source>
        <dbReference type="SAM" id="Phobius"/>
    </source>
</evidence>
<dbReference type="GO" id="GO:0098855">
    <property type="term" value="C:HCN channel complex"/>
    <property type="evidence" value="ECO:0007669"/>
    <property type="project" value="TreeGrafter"/>
</dbReference>
<keyword evidence="4" id="KW-1185">Reference proteome</keyword>
<dbReference type="InterPro" id="IPR018490">
    <property type="entry name" value="cNMP-bd_dom_sf"/>
</dbReference>
<feature type="domain" description="Cyclic nucleotide-binding" evidence="2">
    <location>
        <begin position="188"/>
        <end position="297"/>
    </location>
</feature>
<keyword evidence="1" id="KW-1133">Transmembrane helix</keyword>
<dbReference type="InterPro" id="IPR000595">
    <property type="entry name" value="cNMP-bd_dom"/>
</dbReference>
<evidence type="ECO:0000313" key="3">
    <source>
        <dbReference type="EMBL" id="RNA28482.1"/>
    </source>
</evidence>
<dbReference type="AlphaFoldDB" id="A0A3M7RYD0"/>
<keyword evidence="1" id="KW-0472">Membrane</keyword>
<dbReference type="Gene3D" id="1.10.287.630">
    <property type="entry name" value="Helix hairpin bin"/>
    <property type="match status" value="1"/>
</dbReference>
<dbReference type="InterPro" id="IPR051413">
    <property type="entry name" value="K/Na_HCN_channel"/>
</dbReference>
<dbReference type="CDD" id="cd00038">
    <property type="entry name" value="CAP_ED"/>
    <property type="match status" value="1"/>
</dbReference>
<gene>
    <name evidence="3" type="ORF">BpHYR1_024801</name>
</gene>
<proteinExistence type="predicted"/>
<dbReference type="Gene3D" id="1.10.287.70">
    <property type="match status" value="1"/>
</dbReference>
<dbReference type="PANTHER" id="PTHR45689:SF5">
    <property type="entry name" value="I[[H]] CHANNEL, ISOFORM E"/>
    <property type="match status" value="1"/>
</dbReference>
<dbReference type="STRING" id="10195.A0A3M7RYD0"/>
<comment type="caution">
    <text evidence="3">The sequence shown here is derived from an EMBL/GenBank/DDBJ whole genome shotgun (WGS) entry which is preliminary data.</text>
</comment>
<dbReference type="InterPro" id="IPR014710">
    <property type="entry name" value="RmlC-like_jellyroll"/>
</dbReference>
<protein>
    <submittedName>
        <fullName evidence="3">Potassium sodium hyperpolarization-activated cyclic nucleotide-gated channel 4</fullName>
    </submittedName>
</protein>
<dbReference type="Pfam" id="PF00027">
    <property type="entry name" value="cNMP_binding"/>
    <property type="match status" value="1"/>
</dbReference>
<feature type="transmembrane region" description="Helical" evidence="1">
    <location>
        <begin position="12"/>
        <end position="32"/>
    </location>
</feature>
<reference evidence="3 4" key="1">
    <citation type="journal article" date="2018" name="Sci. Rep.">
        <title>Genomic signatures of local adaptation to the degree of environmental predictability in rotifers.</title>
        <authorList>
            <person name="Franch-Gras L."/>
            <person name="Hahn C."/>
            <person name="Garcia-Roger E.M."/>
            <person name="Carmona M.J."/>
            <person name="Serra M."/>
            <person name="Gomez A."/>
        </authorList>
    </citation>
    <scope>NUCLEOTIDE SEQUENCE [LARGE SCALE GENOMIC DNA]</scope>
    <source>
        <strain evidence="3">HYR1</strain>
    </source>
</reference>
<keyword evidence="1" id="KW-0812">Transmembrane</keyword>
<dbReference type="GO" id="GO:0005249">
    <property type="term" value="F:voltage-gated potassium channel activity"/>
    <property type="evidence" value="ECO:0007669"/>
    <property type="project" value="TreeGrafter"/>
</dbReference>
<dbReference type="SUPFAM" id="SSF81324">
    <property type="entry name" value="Voltage-gated potassium channels"/>
    <property type="match status" value="1"/>
</dbReference>